<gene>
    <name evidence="3" type="ORF">BST25_03620</name>
</gene>
<reference evidence="3 4" key="1">
    <citation type="submission" date="2017-02" db="EMBL/GenBank/DDBJ databases">
        <title>The new phylogeny of genus Mycobacterium.</title>
        <authorList>
            <person name="Tortoli E."/>
            <person name="Trovato A."/>
            <person name="Cirillo D.M."/>
        </authorList>
    </citation>
    <scope>NUCLEOTIDE SEQUENCE [LARGE SCALE GENOMIC DNA]</scope>
    <source>
        <strain evidence="3 4">DSM 44471</strain>
    </source>
</reference>
<proteinExistence type="predicted"/>
<sequence>MVRLLVAGATALAMLALFDVARPDTPGAVLGSGGVRLADVGRQLPQTPPGLSGGFAADDSDDQAQQQEQLALQEMQQAQQQAEEQNEQAEQQFEQGMQQAQMDEQQANNP</sequence>
<evidence type="ECO:0000256" key="2">
    <source>
        <dbReference type="SAM" id="SignalP"/>
    </source>
</evidence>
<keyword evidence="4" id="KW-1185">Reference proteome</keyword>
<feature type="compositionally biased region" description="Low complexity" evidence="1">
    <location>
        <begin position="63"/>
        <end position="110"/>
    </location>
</feature>
<keyword evidence="2" id="KW-0732">Signal</keyword>
<dbReference type="EMBL" id="MVHR01000003">
    <property type="protein sequence ID" value="ORA76068.1"/>
    <property type="molecule type" value="Genomic_DNA"/>
</dbReference>
<organism evidence="3 4">
    <name type="scientific">Mycobacterium heidelbergense</name>
    <dbReference type="NCBI Taxonomy" id="53376"/>
    <lineage>
        <taxon>Bacteria</taxon>
        <taxon>Bacillati</taxon>
        <taxon>Actinomycetota</taxon>
        <taxon>Actinomycetes</taxon>
        <taxon>Mycobacteriales</taxon>
        <taxon>Mycobacteriaceae</taxon>
        <taxon>Mycobacterium</taxon>
        <taxon>Mycobacterium simiae complex</taxon>
    </lineage>
</organism>
<evidence type="ECO:0000313" key="3">
    <source>
        <dbReference type="EMBL" id="ORA76068.1"/>
    </source>
</evidence>
<comment type="caution">
    <text evidence="3">The sequence shown here is derived from an EMBL/GenBank/DDBJ whole genome shotgun (WGS) entry which is preliminary data.</text>
</comment>
<evidence type="ECO:0000256" key="1">
    <source>
        <dbReference type="SAM" id="MobiDB-lite"/>
    </source>
</evidence>
<protein>
    <submittedName>
        <fullName evidence="3">Uncharacterized protein</fullName>
    </submittedName>
</protein>
<evidence type="ECO:0000313" key="4">
    <source>
        <dbReference type="Proteomes" id="UP000192566"/>
    </source>
</evidence>
<dbReference type="AlphaFoldDB" id="A0A1X0DUS8"/>
<dbReference type="Proteomes" id="UP000192566">
    <property type="component" value="Unassembled WGS sequence"/>
</dbReference>
<feature type="chain" id="PRO_5038751150" evidence="2">
    <location>
        <begin position="22"/>
        <end position="110"/>
    </location>
</feature>
<feature type="region of interest" description="Disordered" evidence="1">
    <location>
        <begin position="40"/>
        <end position="110"/>
    </location>
</feature>
<accession>A0A1X0DUS8</accession>
<feature type="signal peptide" evidence="2">
    <location>
        <begin position="1"/>
        <end position="21"/>
    </location>
</feature>
<name>A0A1X0DUS8_MYCHE</name>